<proteinExistence type="predicted"/>
<reference evidence="2" key="1">
    <citation type="journal article" date="2019" name="Int. J. Syst. Evol. Microbiol.">
        <title>The Global Catalogue of Microorganisms (GCM) 10K type strain sequencing project: providing services to taxonomists for standard genome sequencing and annotation.</title>
        <authorList>
            <consortium name="The Broad Institute Genomics Platform"/>
            <consortium name="The Broad Institute Genome Sequencing Center for Infectious Disease"/>
            <person name="Wu L."/>
            <person name="Ma J."/>
        </authorList>
    </citation>
    <scope>NUCLEOTIDE SEQUENCE [LARGE SCALE GENOMIC DNA]</scope>
    <source>
        <strain evidence="2">NBRC 113072</strain>
    </source>
</reference>
<gene>
    <name evidence="1" type="ORF">GCM10025883_03830</name>
</gene>
<evidence type="ECO:0000313" key="1">
    <source>
        <dbReference type="EMBL" id="GMA38338.1"/>
    </source>
</evidence>
<name>A0ABQ6IMB0_9MICO</name>
<keyword evidence="2" id="KW-1185">Reference proteome</keyword>
<dbReference type="Proteomes" id="UP001157126">
    <property type="component" value="Unassembled WGS sequence"/>
</dbReference>
<dbReference type="InterPro" id="IPR025906">
    <property type="entry name" value="YjfB_motility"/>
</dbReference>
<accession>A0ABQ6IMB0</accession>
<evidence type="ECO:0000313" key="2">
    <source>
        <dbReference type="Proteomes" id="UP001157126"/>
    </source>
</evidence>
<dbReference type="EMBL" id="BSUO01000001">
    <property type="protein sequence ID" value="GMA38338.1"/>
    <property type="molecule type" value="Genomic_DNA"/>
</dbReference>
<dbReference type="Pfam" id="PF14070">
    <property type="entry name" value="YjfB_motility"/>
    <property type="match status" value="1"/>
</dbReference>
<comment type="caution">
    <text evidence="1">The sequence shown here is derived from an EMBL/GenBank/DDBJ whole genome shotgun (WGS) entry which is preliminary data.</text>
</comment>
<organism evidence="1 2">
    <name type="scientific">Mobilicoccus caccae</name>
    <dbReference type="NCBI Taxonomy" id="1859295"/>
    <lineage>
        <taxon>Bacteria</taxon>
        <taxon>Bacillati</taxon>
        <taxon>Actinomycetota</taxon>
        <taxon>Actinomycetes</taxon>
        <taxon>Micrococcales</taxon>
        <taxon>Dermatophilaceae</taxon>
        <taxon>Mobilicoccus</taxon>
    </lineage>
</organism>
<evidence type="ECO:0008006" key="3">
    <source>
        <dbReference type="Google" id="ProtNLM"/>
    </source>
</evidence>
<protein>
    <recommendedName>
        <fullName evidence="3">Motility protein</fullName>
    </recommendedName>
</protein>
<sequence length="104" mass="10786">MGLCSAAAATGRAAQDEGFAADVSVECPAGHPCHRMTEGHDMDVAALAQTILSSRTAAAYQDAQVSMLKKTMDTQKAAASQLLETMTLPLATDGNLGRNVNTYA</sequence>